<sequence>MYRFTVEVAWLWQSEIPAAIGSNEKQAHSLEDRRRKRKLCQCISARGDNRYDSGINMLFSDRAEAMIKHTPPLVISTHPLKLKHSEYPDRIFGLR</sequence>
<keyword evidence="2" id="KW-1185">Reference proteome</keyword>
<proteinExistence type="predicted"/>
<dbReference type="AlphaFoldDB" id="A0A1V6PJM7"/>
<comment type="caution">
    <text evidence="1">The sequence shown here is derived from an EMBL/GenBank/DDBJ whole genome shotgun (WGS) entry which is preliminary data.</text>
</comment>
<dbReference type="Proteomes" id="UP000191672">
    <property type="component" value="Unassembled WGS sequence"/>
</dbReference>
<reference evidence="2" key="1">
    <citation type="journal article" date="2017" name="Nat. Microbiol.">
        <title>Global analysis of biosynthetic gene clusters reveals vast potential of secondary metabolite production in Penicillium species.</title>
        <authorList>
            <person name="Nielsen J.C."/>
            <person name="Grijseels S."/>
            <person name="Prigent S."/>
            <person name="Ji B."/>
            <person name="Dainat J."/>
            <person name="Nielsen K.F."/>
            <person name="Frisvad J.C."/>
            <person name="Workman M."/>
            <person name="Nielsen J."/>
        </authorList>
    </citation>
    <scope>NUCLEOTIDE SEQUENCE [LARGE SCALE GENOMIC DNA]</scope>
    <source>
        <strain evidence="2">IBT 31811</strain>
    </source>
</reference>
<evidence type="ECO:0000313" key="2">
    <source>
        <dbReference type="Proteomes" id="UP000191672"/>
    </source>
</evidence>
<organism evidence="1 2">
    <name type="scientific">Penicillium antarcticum</name>
    <dbReference type="NCBI Taxonomy" id="416450"/>
    <lineage>
        <taxon>Eukaryota</taxon>
        <taxon>Fungi</taxon>
        <taxon>Dikarya</taxon>
        <taxon>Ascomycota</taxon>
        <taxon>Pezizomycotina</taxon>
        <taxon>Eurotiomycetes</taxon>
        <taxon>Eurotiomycetidae</taxon>
        <taxon>Eurotiales</taxon>
        <taxon>Aspergillaceae</taxon>
        <taxon>Penicillium</taxon>
    </lineage>
</organism>
<name>A0A1V6PJM7_9EURO</name>
<dbReference type="STRING" id="416450.A0A1V6PJM7"/>
<accession>A0A1V6PJM7</accession>
<gene>
    <name evidence="1" type="ORF">PENANT_c124G05609</name>
</gene>
<evidence type="ECO:0000313" key="1">
    <source>
        <dbReference type="EMBL" id="OQD76726.1"/>
    </source>
</evidence>
<protein>
    <submittedName>
        <fullName evidence="1">Uncharacterized protein</fullName>
    </submittedName>
</protein>
<dbReference type="EMBL" id="MDYN01000124">
    <property type="protein sequence ID" value="OQD76726.1"/>
    <property type="molecule type" value="Genomic_DNA"/>
</dbReference>